<dbReference type="PANTHER" id="PTHR24305">
    <property type="entry name" value="CYTOCHROME P450"/>
    <property type="match status" value="1"/>
</dbReference>
<proteinExistence type="inferred from homology"/>
<evidence type="ECO:0000256" key="8">
    <source>
        <dbReference type="PIRSR" id="PIRSR602403-1"/>
    </source>
</evidence>
<dbReference type="GO" id="GO:0016705">
    <property type="term" value="F:oxidoreductase activity, acting on paired donors, with incorporation or reduction of molecular oxygen"/>
    <property type="evidence" value="ECO:0007669"/>
    <property type="project" value="InterPro"/>
</dbReference>
<keyword evidence="6 8" id="KW-0408">Iron</keyword>
<protein>
    <submittedName>
        <fullName evidence="10">Uncharacterized protein</fullName>
    </submittedName>
</protein>
<reference evidence="11" key="1">
    <citation type="journal article" date="2017" name="Genome Biol.">
        <title>Comparative genomics reveals high biological diversity and specific adaptations in the industrially and medically important fungal genus Aspergillus.</title>
        <authorList>
            <person name="de Vries R.P."/>
            <person name="Riley R."/>
            <person name="Wiebenga A."/>
            <person name="Aguilar-Osorio G."/>
            <person name="Amillis S."/>
            <person name="Uchima C.A."/>
            <person name="Anderluh G."/>
            <person name="Asadollahi M."/>
            <person name="Askin M."/>
            <person name="Barry K."/>
            <person name="Battaglia E."/>
            <person name="Bayram O."/>
            <person name="Benocci T."/>
            <person name="Braus-Stromeyer S.A."/>
            <person name="Caldana C."/>
            <person name="Canovas D."/>
            <person name="Cerqueira G.C."/>
            <person name="Chen F."/>
            <person name="Chen W."/>
            <person name="Choi C."/>
            <person name="Clum A."/>
            <person name="Dos Santos R.A."/>
            <person name="Damasio A.R."/>
            <person name="Diallinas G."/>
            <person name="Emri T."/>
            <person name="Fekete E."/>
            <person name="Flipphi M."/>
            <person name="Freyberg S."/>
            <person name="Gallo A."/>
            <person name="Gournas C."/>
            <person name="Habgood R."/>
            <person name="Hainaut M."/>
            <person name="Harispe M.L."/>
            <person name="Henrissat B."/>
            <person name="Hilden K.S."/>
            <person name="Hope R."/>
            <person name="Hossain A."/>
            <person name="Karabika E."/>
            <person name="Karaffa L."/>
            <person name="Karanyi Z."/>
            <person name="Krasevec N."/>
            <person name="Kuo A."/>
            <person name="Kusch H."/>
            <person name="LaButti K."/>
            <person name="Lagendijk E.L."/>
            <person name="Lapidus A."/>
            <person name="Levasseur A."/>
            <person name="Lindquist E."/>
            <person name="Lipzen A."/>
            <person name="Logrieco A.F."/>
            <person name="MacCabe A."/>
            <person name="Maekelae M.R."/>
            <person name="Malavazi I."/>
            <person name="Melin P."/>
            <person name="Meyer V."/>
            <person name="Mielnichuk N."/>
            <person name="Miskei M."/>
            <person name="Molnar A.P."/>
            <person name="Mule G."/>
            <person name="Ngan C.Y."/>
            <person name="Orejas M."/>
            <person name="Orosz E."/>
            <person name="Ouedraogo J.P."/>
            <person name="Overkamp K.M."/>
            <person name="Park H.-S."/>
            <person name="Perrone G."/>
            <person name="Piumi F."/>
            <person name="Punt P.J."/>
            <person name="Ram A.F."/>
            <person name="Ramon A."/>
            <person name="Rauscher S."/>
            <person name="Record E."/>
            <person name="Riano-Pachon D.M."/>
            <person name="Robert V."/>
            <person name="Roehrig J."/>
            <person name="Ruller R."/>
            <person name="Salamov A."/>
            <person name="Salih N.S."/>
            <person name="Samson R.A."/>
            <person name="Sandor E."/>
            <person name="Sanguinetti M."/>
            <person name="Schuetze T."/>
            <person name="Sepcic K."/>
            <person name="Shelest E."/>
            <person name="Sherlock G."/>
            <person name="Sophianopoulou V."/>
            <person name="Squina F.M."/>
            <person name="Sun H."/>
            <person name="Susca A."/>
            <person name="Todd R.B."/>
            <person name="Tsang A."/>
            <person name="Unkles S.E."/>
            <person name="van de Wiele N."/>
            <person name="van Rossen-Uffink D."/>
            <person name="Oliveira J.V."/>
            <person name="Vesth T.C."/>
            <person name="Visser J."/>
            <person name="Yu J.-H."/>
            <person name="Zhou M."/>
            <person name="Andersen M.R."/>
            <person name="Archer D.B."/>
            <person name="Baker S.E."/>
            <person name="Benoit I."/>
            <person name="Brakhage A.A."/>
            <person name="Braus G.H."/>
            <person name="Fischer R."/>
            <person name="Frisvad J.C."/>
            <person name="Goldman G.H."/>
            <person name="Houbraken J."/>
            <person name="Oakley B."/>
            <person name="Pocsi I."/>
            <person name="Scazzocchio C."/>
            <person name="Seiboth B."/>
            <person name="vanKuyk P.A."/>
            <person name="Wortman J."/>
            <person name="Dyer P.S."/>
            <person name="Grigoriev I.V."/>
        </authorList>
    </citation>
    <scope>NUCLEOTIDE SEQUENCE [LARGE SCALE GENOMIC DNA]</scope>
    <source>
        <strain evidence="11">CBS 134.48</strain>
    </source>
</reference>
<sequence>MTVLSGLTWFDAAAYLTAGYVSCFIALTIYRLWLSPLSRFPGSPLARVTYGYEFYYDFFKPGQYFRRINEMHQRYGPVIQITPDELHVSDPGYFKHLFVTAGSRRTDINPGAFRGTHFEGYIKKMRTHDTHRFLRAPIDRYFSRASMMAAEPRIVSSIKRFTSRLEEFRDTGKPVNMNYATLSLTVDLISSIVCEMPTRYLSDPEFNAAWFKARMKGVMAVPALAMLPEPLRSLCMRFVQVLSSRASAKVPYGDYKFEKSFTDCLRPSPTVNFDNSKRTEAPKQRYGDDIYDQGGQLIQEGGIYPTSTCLQTLILHMALSHKTRQALQNEIKTFLLESPGSEITWKELEKLPYLDACVKETLRLGGGRLKRATRVFPDNESYVAGWTVPKGVAVGMTTYWMHMDPEIFPEPQEFRPERWLESNKNRNPLAYEYFVPYSKGSRDCLGKHVVNIALCHIIFELYKPGAPRLELFDTGEDAMTLGRGYLFSLPERESEGVRVLVHSPA</sequence>
<keyword evidence="5" id="KW-0560">Oxidoreductase</keyword>
<keyword evidence="9" id="KW-0472">Membrane</keyword>
<dbReference type="Proteomes" id="UP000184304">
    <property type="component" value="Unassembled WGS sequence"/>
</dbReference>
<comment type="cofactor">
    <cofactor evidence="1 8">
        <name>heme</name>
        <dbReference type="ChEBI" id="CHEBI:30413"/>
    </cofactor>
</comment>
<keyword evidence="7" id="KW-0503">Monooxygenase</keyword>
<dbReference type="CDD" id="cd11062">
    <property type="entry name" value="CYP58-like"/>
    <property type="match status" value="1"/>
</dbReference>
<dbReference type="InterPro" id="IPR036396">
    <property type="entry name" value="Cyt_P450_sf"/>
</dbReference>
<dbReference type="GO" id="GO:0020037">
    <property type="term" value="F:heme binding"/>
    <property type="evidence" value="ECO:0007669"/>
    <property type="project" value="InterPro"/>
</dbReference>
<evidence type="ECO:0000313" key="11">
    <source>
        <dbReference type="Proteomes" id="UP000184304"/>
    </source>
</evidence>
<dbReference type="InterPro" id="IPR002403">
    <property type="entry name" value="Cyt_P450_E_grp-IV"/>
</dbReference>
<dbReference type="AlphaFoldDB" id="A0A1L9MTP0"/>
<dbReference type="VEuPathDB" id="FungiDB:ASPTUDRAFT_59136"/>
<dbReference type="SUPFAM" id="SSF48264">
    <property type="entry name" value="Cytochrome P450"/>
    <property type="match status" value="1"/>
</dbReference>
<accession>A0A1L9MTP0</accession>
<dbReference type="STRING" id="767770.A0A1L9MTP0"/>
<evidence type="ECO:0000256" key="7">
    <source>
        <dbReference type="ARBA" id="ARBA00023033"/>
    </source>
</evidence>
<feature type="transmembrane region" description="Helical" evidence="9">
    <location>
        <begin position="12"/>
        <end position="33"/>
    </location>
</feature>
<evidence type="ECO:0000256" key="9">
    <source>
        <dbReference type="SAM" id="Phobius"/>
    </source>
</evidence>
<dbReference type="EMBL" id="KV878207">
    <property type="protein sequence ID" value="OJI80411.1"/>
    <property type="molecule type" value="Genomic_DNA"/>
</dbReference>
<dbReference type="Pfam" id="PF00067">
    <property type="entry name" value="p450"/>
    <property type="match status" value="1"/>
</dbReference>
<evidence type="ECO:0000256" key="2">
    <source>
        <dbReference type="ARBA" id="ARBA00010617"/>
    </source>
</evidence>
<evidence type="ECO:0000256" key="1">
    <source>
        <dbReference type="ARBA" id="ARBA00001971"/>
    </source>
</evidence>
<dbReference type="InterPro" id="IPR050121">
    <property type="entry name" value="Cytochrome_P450_monoxygenase"/>
</dbReference>
<keyword evidence="11" id="KW-1185">Reference proteome</keyword>
<dbReference type="GO" id="GO:0005506">
    <property type="term" value="F:iron ion binding"/>
    <property type="evidence" value="ECO:0007669"/>
    <property type="project" value="InterPro"/>
</dbReference>
<gene>
    <name evidence="10" type="ORF">ASPTUDRAFT_59136</name>
</gene>
<dbReference type="OMA" id="PEFNAAW"/>
<keyword evidence="4 8" id="KW-0479">Metal-binding</keyword>
<evidence type="ECO:0000256" key="3">
    <source>
        <dbReference type="ARBA" id="ARBA00022617"/>
    </source>
</evidence>
<keyword evidence="3 8" id="KW-0349">Heme</keyword>
<organism evidence="10 11">
    <name type="scientific">Aspergillus tubingensis (strain CBS 134.48)</name>
    <dbReference type="NCBI Taxonomy" id="767770"/>
    <lineage>
        <taxon>Eukaryota</taxon>
        <taxon>Fungi</taxon>
        <taxon>Dikarya</taxon>
        <taxon>Ascomycota</taxon>
        <taxon>Pezizomycotina</taxon>
        <taxon>Eurotiomycetes</taxon>
        <taxon>Eurotiomycetidae</taxon>
        <taxon>Eurotiales</taxon>
        <taxon>Aspergillaceae</taxon>
        <taxon>Aspergillus</taxon>
        <taxon>Aspergillus subgen. Circumdati</taxon>
    </lineage>
</organism>
<dbReference type="PRINTS" id="PR00465">
    <property type="entry name" value="EP450IV"/>
</dbReference>
<name>A0A1L9MTP0_ASPTC</name>
<evidence type="ECO:0000313" key="10">
    <source>
        <dbReference type="EMBL" id="OJI80411.1"/>
    </source>
</evidence>
<dbReference type="Gene3D" id="1.10.630.10">
    <property type="entry name" value="Cytochrome P450"/>
    <property type="match status" value="1"/>
</dbReference>
<dbReference type="GO" id="GO:0004497">
    <property type="term" value="F:monooxygenase activity"/>
    <property type="evidence" value="ECO:0007669"/>
    <property type="project" value="UniProtKB-KW"/>
</dbReference>
<evidence type="ECO:0000256" key="4">
    <source>
        <dbReference type="ARBA" id="ARBA00022723"/>
    </source>
</evidence>
<evidence type="ECO:0000256" key="6">
    <source>
        <dbReference type="ARBA" id="ARBA00023004"/>
    </source>
</evidence>
<evidence type="ECO:0000256" key="5">
    <source>
        <dbReference type="ARBA" id="ARBA00023002"/>
    </source>
</evidence>
<dbReference type="OrthoDB" id="3945418at2759"/>
<dbReference type="PANTHER" id="PTHR24305:SF157">
    <property type="entry name" value="N-ACETYLTRYPTOPHAN 6-HYDROXYLASE IVOC-RELATED"/>
    <property type="match status" value="1"/>
</dbReference>
<dbReference type="InterPro" id="IPR001128">
    <property type="entry name" value="Cyt_P450"/>
</dbReference>
<comment type="similarity">
    <text evidence="2">Belongs to the cytochrome P450 family.</text>
</comment>
<keyword evidence="9" id="KW-1133">Transmembrane helix</keyword>
<keyword evidence="9" id="KW-0812">Transmembrane</keyword>
<feature type="binding site" description="axial binding residue" evidence="8">
    <location>
        <position position="444"/>
    </location>
    <ligand>
        <name>heme</name>
        <dbReference type="ChEBI" id="CHEBI:30413"/>
    </ligand>
    <ligandPart>
        <name>Fe</name>
        <dbReference type="ChEBI" id="CHEBI:18248"/>
    </ligandPart>
</feature>